<dbReference type="Pfam" id="PF00018">
    <property type="entry name" value="SH3_1"/>
    <property type="match status" value="1"/>
</dbReference>
<comment type="subcellular location">
    <subcellularLocation>
        <location evidence="1">Cytoplasm</location>
        <location evidence="1">Cytoskeleton</location>
        <location evidence="1">Actin patch</location>
    </subcellularLocation>
</comment>
<evidence type="ECO:0000256" key="1">
    <source>
        <dbReference type="ARBA" id="ARBA00004134"/>
    </source>
</evidence>
<dbReference type="PRINTS" id="PR00193">
    <property type="entry name" value="MYOSINHEAVY"/>
</dbReference>
<dbReference type="GO" id="GO:0051666">
    <property type="term" value="P:actin cortical patch localization"/>
    <property type="evidence" value="ECO:0007669"/>
    <property type="project" value="TreeGrafter"/>
</dbReference>
<dbReference type="InterPro" id="IPR036961">
    <property type="entry name" value="Kinesin_motor_dom_sf"/>
</dbReference>
<dbReference type="InterPro" id="IPR036028">
    <property type="entry name" value="SH3-like_dom_sf"/>
</dbReference>
<feature type="region of interest" description="Disordered" evidence="11">
    <location>
        <begin position="945"/>
        <end position="1145"/>
    </location>
</feature>
<dbReference type="GO" id="GO:0030479">
    <property type="term" value="C:actin cortical patch"/>
    <property type="evidence" value="ECO:0007669"/>
    <property type="project" value="UniProtKB-SubCell"/>
</dbReference>
<keyword evidence="5 10" id="KW-0067">ATP-binding</keyword>
<feature type="compositionally biased region" description="Low complexity" evidence="11">
    <location>
        <begin position="1269"/>
        <end position="1310"/>
    </location>
</feature>
<evidence type="ECO:0000256" key="6">
    <source>
        <dbReference type="ARBA" id="ARBA00023123"/>
    </source>
</evidence>
<dbReference type="Gene3D" id="1.20.58.530">
    <property type="match status" value="1"/>
</dbReference>
<feature type="compositionally biased region" description="Polar residues" evidence="11">
    <location>
        <begin position="983"/>
        <end position="1017"/>
    </location>
</feature>
<dbReference type="InterPro" id="IPR001452">
    <property type="entry name" value="SH3_domain"/>
</dbReference>
<evidence type="ECO:0000256" key="11">
    <source>
        <dbReference type="SAM" id="MobiDB-lite"/>
    </source>
</evidence>
<feature type="region of interest" description="Disordered" evidence="11">
    <location>
        <begin position="1185"/>
        <end position="1344"/>
    </location>
</feature>
<feature type="domain" description="SH3" evidence="12">
    <location>
        <begin position="1133"/>
        <end position="1193"/>
    </location>
</feature>
<keyword evidence="7 10" id="KW-0505">Motor protein</keyword>
<dbReference type="CDD" id="cd01378">
    <property type="entry name" value="MYSc_Myo1"/>
    <property type="match status" value="1"/>
</dbReference>
<feature type="compositionally biased region" description="Polar residues" evidence="11">
    <location>
        <begin position="959"/>
        <end position="972"/>
    </location>
</feature>
<dbReference type="PANTHER" id="PTHR13140">
    <property type="entry name" value="MYOSIN"/>
    <property type="match status" value="1"/>
</dbReference>
<evidence type="ECO:0000256" key="2">
    <source>
        <dbReference type="ARBA" id="ARBA00008314"/>
    </source>
</evidence>
<feature type="domain" description="TH1" evidence="14">
    <location>
        <begin position="757"/>
        <end position="945"/>
    </location>
</feature>
<dbReference type="SMART" id="SM00326">
    <property type="entry name" value="SH3"/>
    <property type="match status" value="1"/>
</dbReference>
<feature type="compositionally biased region" description="Polar residues" evidence="11">
    <location>
        <begin position="1048"/>
        <end position="1065"/>
    </location>
</feature>
<evidence type="ECO:0000259" key="12">
    <source>
        <dbReference type="PROSITE" id="PS50002"/>
    </source>
</evidence>
<dbReference type="FunFam" id="1.10.10.820:FF:000001">
    <property type="entry name" value="Myosin heavy chain"/>
    <property type="match status" value="1"/>
</dbReference>
<dbReference type="InterPro" id="IPR001609">
    <property type="entry name" value="Myosin_head_motor_dom-like"/>
</dbReference>
<keyword evidence="6 10" id="KW-0518">Myosin</keyword>
<dbReference type="STRING" id="133383.A0A1R0GXS2"/>
<dbReference type="SUPFAM" id="SSF50044">
    <property type="entry name" value="SH3-domain"/>
    <property type="match status" value="1"/>
</dbReference>
<dbReference type="InterPro" id="IPR027417">
    <property type="entry name" value="P-loop_NTPase"/>
</dbReference>
<evidence type="ECO:0000256" key="5">
    <source>
        <dbReference type="ARBA" id="ARBA00022840"/>
    </source>
</evidence>
<feature type="compositionally biased region" description="Pro residues" evidence="11">
    <location>
        <begin position="1123"/>
        <end position="1133"/>
    </location>
</feature>
<dbReference type="GO" id="GO:0007015">
    <property type="term" value="P:actin filament organization"/>
    <property type="evidence" value="ECO:0007669"/>
    <property type="project" value="TreeGrafter"/>
</dbReference>
<dbReference type="PANTHER" id="PTHR13140:SF837">
    <property type="entry name" value="MYOSIN-3-RELATED"/>
    <property type="match status" value="1"/>
</dbReference>
<reference evidence="15 16" key="1">
    <citation type="journal article" date="2016" name="Mol. Biol. Evol.">
        <title>Genome-Wide Survey of Gut Fungi (Harpellales) Reveals the First Horizontally Transferred Ubiquitin Gene from a Mosquito Host.</title>
        <authorList>
            <person name="Wang Y."/>
            <person name="White M.M."/>
            <person name="Kvist S."/>
            <person name="Moncalvo J.M."/>
        </authorList>
    </citation>
    <scope>NUCLEOTIDE SEQUENCE [LARGE SCALE GENOMIC DNA]</scope>
    <source>
        <strain evidence="15 16">ALG-7-W6</strain>
    </source>
</reference>
<feature type="compositionally biased region" description="Polar residues" evidence="11">
    <location>
        <begin position="1204"/>
        <end position="1223"/>
    </location>
</feature>
<dbReference type="SUPFAM" id="SSF52540">
    <property type="entry name" value="P-loop containing nucleoside triphosphate hydrolases"/>
    <property type="match status" value="1"/>
</dbReference>
<feature type="compositionally biased region" description="Polar residues" evidence="11">
    <location>
        <begin position="1315"/>
        <end position="1324"/>
    </location>
</feature>
<dbReference type="PROSITE" id="PS51456">
    <property type="entry name" value="MYOSIN_MOTOR"/>
    <property type="match status" value="1"/>
</dbReference>
<dbReference type="FunFam" id="3.40.850.10:FF:000101">
    <property type="entry name" value="Slow myosin heavy chain 2"/>
    <property type="match status" value="1"/>
</dbReference>
<dbReference type="Gene3D" id="3.40.850.10">
    <property type="entry name" value="Kinesin motor domain"/>
    <property type="match status" value="1"/>
</dbReference>
<gene>
    <name evidence="15" type="ORF">AYI68_g4201</name>
</gene>
<keyword evidence="3 9" id="KW-0728">SH3 domain</keyword>
<name>A0A1R0GXS2_9FUNG</name>
<evidence type="ECO:0000256" key="4">
    <source>
        <dbReference type="ARBA" id="ARBA00022741"/>
    </source>
</evidence>
<proteinExistence type="inferred from homology"/>
<evidence type="ECO:0000256" key="9">
    <source>
        <dbReference type="PROSITE-ProRule" id="PRU00192"/>
    </source>
</evidence>
<organism evidence="15 16">
    <name type="scientific">Smittium mucronatum</name>
    <dbReference type="NCBI Taxonomy" id="133383"/>
    <lineage>
        <taxon>Eukaryota</taxon>
        <taxon>Fungi</taxon>
        <taxon>Fungi incertae sedis</taxon>
        <taxon>Zoopagomycota</taxon>
        <taxon>Kickxellomycotina</taxon>
        <taxon>Harpellomycetes</taxon>
        <taxon>Harpellales</taxon>
        <taxon>Legeriomycetaceae</taxon>
        <taxon>Smittium</taxon>
    </lineage>
</organism>
<feature type="region of interest" description="Actin-binding" evidence="10">
    <location>
        <begin position="572"/>
        <end position="594"/>
    </location>
</feature>
<dbReference type="FunFam" id="1.20.5.4820:FF:000004">
    <property type="entry name" value="Myosin IE"/>
    <property type="match status" value="1"/>
</dbReference>
<evidence type="ECO:0000256" key="8">
    <source>
        <dbReference type="ARBA" id="ARBA00023203"/>
    </source>
</evidence>
<comment type="similarity">
    <text evidence="2 10">Belongs to the TRAFAC class myosin-kinesin ATPase superfamily. Myosin family.</text>
</comment>
<dbReference type="GO" id="GO:0006897">
    <property type="term" value="P:endocytosis"/>
    <property type="evidence" value="ECO:0007669"/>
    <property type="project" value="TreeGrafter"/>
</dbReference>
<dbReference type="CDD" id="cd11856">
    <property type="entry name" value="SH3_p47phox_like"/>
    <property type="match status" value="1"/>
</dbReference>
<dbReference type="Pfam" id="PF00063">
    <property type="entry name" value="Myosin_head"/>
    <property type="match status" value="1"/>
</dbReference>
<dbReference type="InterPro" id="IPR036072">
    <property type="entry name" value="MYSc_Myo1"/>
</dbReference>
<dbReference type="OrthoDB" id="6108017at2759"/>
<feature type="compositionally biased region" description="Low complexity" evidence="11">
    <location>
        <begin position="1018"/>
        <end position="1038"/>
    </location>
</feature>
<feature type="compositionally biased region" description="Polar residues" evidence="11">
    <location>
        <begin position="1243"/>
        <end position="1253"/>
    </location>
</feature>
<keyword evidence="16" id="KW-1185">Reference proteome</keyword>
<feature type="domain" description="Myosin motor" evidence="13">
    <location>
        <begin position="21"/>
        <end position="699"/>
    </location>
</feature>
<dbReference type="Proteomes" id="UP000187455">
    <property type="component" value="Unassembled WGS sequence"/>
</dbReference>
<dbReference type="GO" id="GO:0051015">
    <property type="term" value="F:actin filament binding"/>
    <property type="evidence" value="ECO:0007669"/>
    <property type="project" value="TreeGrafter"/>
</dbReference>
<sequence length="1344" mass="151027">MAKSKPAKAQWTDGASRRKQAGVSDMTLLSKITNDEISENLKKRFQNAEIYTYIGNVLISVNPFRDLGIYTKETISSYQGKNKLELPPHVFAIAEGSYKNMISYRENQCVIITGESGAGKTEAAKRILEYIAAVSGESTSSIQKVKEMVLATNPLLESFGNAKTLRNNNSSRFGKYLEVQFNASGEPMGAKITNYLLEKSRVVSQIKNERNFHIFYQITKSASPKFREVFGISKPTDYKYISAAGCIDVQNINDSDDYSEVLAAMQTIGLNSQEQENLHRMLAAILWIGNVEFIENENSESQVSNPQVVEFLAYLLQTQPDFVAAAFETRTIETNHGGRRGSVYKVPLNQTQAIAARDALSMAIYTRMFDWIVARINHSLEAKANLVNSIGVLDIYGFEIFEHNSFEQLCINYVNEKLQQIFIELTLKTEQEEYVREKIQWTPIEYFNNKVVCDLIESKRPPGIFAAMNDAVATAHANSSAADNSLKQRLNSVNSSYFELRDATFTIKHYAGNVNYEISGMTDKNKDQLFRDHLDLCTNSGNDFLVGLFSDSAESDSKKRPPTASDRIKLSANELVTKLSSSQPSYIRTIKPNENKSPTEYDDRRVLHQVKYLGLCENIRVRRAGFAYRQTFDKFVERFYLLSSATSYAGEYTWRGDSLSACTQILKDTNIDKSEWQLGVTKIFIRSPETLFALENMREKYWYNMAVRIQRAWRRYMAYKNECARKLQNAYRRNKNNVRYIQVRDYGHRILDGRKERRRYSLISSRTYFGDYLGVNNSSSGTGAITRTTLGISPNNKAIFSSEIDFLVARQLRSSKPDNRILVLTDQYIYIVSQLVDRGLYRQQLDQKVAVVSISKIGISPFQDGWIVILIDRNPSFVLRCDFKTELITHLLILTNGRIPVDVSSSIDYYNKKQKLCKLKFEKNEAYKIEMYKSKSVLVATGMPANSLSNPPAKKPVNYSMSQTVSKVTANRNPPRKQPPTSNPNSYPNAVPSSRPTATNNQNQASIQMPNHQNYTSQNNTPYNNAQANNSSASGTAAPTQMRMPDISSYTSPKQDFSSNQNSQPQRRESAYNPQTPSNQTQGNSFNNRQQQIASQFSNNQPPQASRPQQNAAKNQFQKPKLPAAPPPPPPVSASPFHKSLYDYSPQNKGEMSLVSGQSYEIKEKNPNGWWFAINSSGESGWIPSNYLDPKPIKQQPSLPKAPPQQQFGASKPNPMNNQTNNFKKPHDYLAEQKPSDDGFLSLNMNSRTSGPANDSMAKLAAALAEWPSNLSESSQSSNKNPSRFSGTTSSYGASSTLSGSGGAATTNGSRFDRYNNQPSNNRPPGSKPVGGHNDDSDEEEAWN</sequence>
<dbReference type="GO" id="GO:0051286">
    <property type="term" value="C:cell tip"/>
    <property type="evidence" value="ECO:0007669"/>
    <property type="project" value="TreeGrafter"/>
</dbReference>
<dbReference type="GO" id="GO:0016459">
    <property type="term" value="C:myosin complex"/>
    <property type="evidence" value="ECO:0007669"/>
    <property type="project" value="UniProtKB-KW"/>
</dbReference>
<accession>A0A1R0GXS2</accession>
<dbReference type="Gene3D" id="1.20.5.4820">
    <property type="match status" value="1"/>
</dbReference>
<feature type="compositionally biased region" description="Polar residues" evidence="11">
    <location>
        <begin position="1072"/>
        <end position="1118"/>
    </location>
</feature>
<comment type="caution">
    <text evidence="15">The sequence shown here is derived from an EMBL/GenBank/DDBJ whole genome shotgun (WGS) entry which is preliminary data.</text>
</comment>
<evidence type="ECO:0000259" key="13">
    <source>
        <dbReference type="PROSITE" id="PS51456"/>
    </source>
</evidence>
<dbReference type="SMART" id="SM00242">
    <property type="entry name" value="MYSc"/>
    <property type="match status" value="1"/>
</dbReference>
<dbReference type="PROSITE" id="PS50002">
    <property type="entry name" value="SH3"/>
    <property type="match status" value="1"/>
</dbReference>
<evidence type="ECO:0000256" key="3">
    <source>
        <dbReference type="ARBA" id="ARBA00022443"/>
    </source>
</evidence>
<feature type="compositionally biased region" description="Basic and acidic residues" evidence="11">
    <location>
        <begin position="1225"/>
        <end position="1237"/>
    </location>
</feature>
<dbReference type="FunFam" id="1.20.58.530:FF:000007">
    <property type="entry name" value="Myosin IE"/>
    <property type="match status" value="1"/>
</dbReference>
<keyword evidence="4 10" id="KW-0547">Nucleotide-binding</keyword>
<dbReference type="PROSITE" id="PS51757">
    <property type="entry name" value="TH1"/>
    <property type="match status" value="1"/>
</dbReference>
<dbReference type="Gene3D" id="1.10.10.820">
    <property type="match status" value="1"/>
</dbReference>
<dbReference type="Pfam" id="PF06017">
    <property type="entry name" value="Myosin_TH1"/>
    <property type="match status" value="1"/>
</dbReference>
<dbReference type="EMBL" id="LSSL01002251">
    <property type="protein sequence ID" value="OLY81692.1"/>
    <property type="molecule type" value="Genomic_DNA"/>
</dbReference>
<evidence type="ECO:0000256" key="7">
    <source>
        <dbReference type="ARBA" id="ARBA00023175"/>
    </source>
</evidence>
<evidence type="ECO:0000313" key="15">
    <source>
        <dbReference type="EMBL" id="OLY81692.1"/>
    </source>
</evidence>
<evidence type="ECO:0000259" key="14">
    <source>
        <dbReference type="PROSITE" id="PS51757"/>
    </source>
</evidence>
<dbReference type="Gene3D" id="2.30.30.40">
    <property type="entry name" value="SH3 Domains"/>
    <property type="match status" value="1"/>
</dbReference>
<dbReference type="InterPro" id="IPR010926">
    <property type="entry name" value="Myosin_TH1"/>
</dbReference>
<dbReference type="Gene3D" id="1.20.120.720">
    <property type="entry name" value="Myosin VI head, motor domain, U50 subdomain"/>
    <property type="match status" value="1"/>
</dbReference>
<evidence type="ECO:0000313" key="16">
    <source>
        <dbReference type="Proteomes" id="UP000187455"/>
    </source>
</evidence>
<dbReference type="GO" id="GO:0005886">
    <property type="term" value="C:plasma membrane"/>
    <property type="evidence" value="ECO:0007669"/>
    <property type="project" value="TreeGrafter"/>
</dbReference>
<keyword evidence="8 10" id="KW-0009">Actin-binding</keyword>
<dbReference type="GO" id="GO:0005524">
    <property type="term" value="F:ATP binding"/>
    <property type="evidence" value="ECO:0007669"/>
    <property type="project" value="UniProtKB-UniRule"/>
</dbReference>
<protein>
    <submittedName>
        <fullName evidence="15">Myosin-1</fullName>
    </submittedName>
</protein>
<feature type="binding site" evidence="10">
    <location>
        <begin position="114"/>
        <end position="121"/>
    </location>
    <ligand>
        <name>ATP</name>
        <dbReference type="ChEBI" id="CHEBI:30616"/>
    </ligand>
</feature>
<evidence type="ECO:0000256" key="10">
    <source>
        <dbReference type="PROSITE-ProRule" id="PRU00782"/>
    </source>
</evidence>
<dbReference type="GO" id="GO:0000146">
    <property type="term" value="F:microfilament motor activity"/>
    <property type="evidence" value="ECO:0007669"/>
    <property type="project" value="TreeGrafter"/>
</dbReference>